<dbReference type="SMART" id="SM00389">
    <property type="entry name" value="HOX"/>
    <property type="match status" value="1"/>
</dbReference>
<evidence type="ECO:0000256" key="6">
    <source>
        <dbReference type="ARBA" id="ARBA00023242"/>
    </source>
</evidence>
<dbReference type="GO" id="GO:0045893">
    <property type="term" value="P:positive regulation of DNA-templated transcription"/>
    <property type="evidence" value="ECO:0007669"/>
    <property type="project" value="TreeGrafter"/>
</dbReference>
<evidence type="ECO:0000256" key="4">
    <source>
        <dbReference type="ARBA" id="ARBA00023155"/>
    </source>
</evidence>
<evidence type="ECO:0000256" key="11">
    <source>
        <dbReference type="SAM" id="MobiDB-lite"/>
    </source>
</evidence>
<sequence>MLTDARRLVFDSSSSSSPPTCHGNMLFLGVGNQVNFQGGGGRSVLSMEEAGLGGSGGAGKRRPFLSTAEQLMMMDDDYCYYYDDQMMPEKKRRLTSEQVEMLERSFEAENKLEPERKSDLARKLGLQPRQVAVWFQNRRARWKTKQLERDFDRLKSSYDSLRADHDSVLQDNLSLRSQILSLTEQLLAKDSAAAGSTTNGGAAINGGVAVPHYVAAASNTGNKAAGGIFGLAKAEDHLSPGSGGSAVVDQESPQLVDSGNSHPPEDAGSYHGGCGTGALDGGGVHSEDDDGSDIDGRGYFSGVFEDAPMVGHVHPQPDEEEVVWNALGYWGWP</sequence>
<dbReference type="PROSITE" id="PS50071">
    <property type="entry name" value="HOMEOBOX_2"/>
    <property type="match status" value="1"/>
</dbReference>
<dbReference type="EMBL" id="GDJX01001237">
    <property type="protein sequence ID" value="JAT66699.1"/>
    <property type="molecule type" value="Transcribed_RNA"/>
</dbReference>
<dbReference type="Gene3D" id="1.10.10.60">
    <property type="entry name" value="Homeodomain-like"/>
    <property type="match status" value="1"/>
</dbReference>
<evidence type="ECO:0000256" key="1">
    <source>
        <dbReference type="ARBA" id="ARBA00004123"/>
    </source>
</evidence>
<feature type="compositionally biased region" description="Polar residues" evidence="11">
    <location>
        <begin position="251"/>
        <end position="261"/>
    </location>
</feature>
<dbReference type="Pfam" id="PF02183">
    <property type="entry name" value="HALZ"/>
    <property type="match status" value="1"/>
</dbReference>
<dbReference type="InterPro" id="IPR003106">
    <property type="entry name" value="Leu_zip_homeo"/>
</dbReference>
<dbReference type="InterPro" id="IPR000047">
    <property type="entry name" value="HTH_motif"/>
</dbReference>
<evidence type="ECO:0000256" key="9">
    <source>
        <dbReference type="RuleBase" id="RU000682"/>
    </source>
</evidence>
<accession>A0A1D1ZIR0</accession>
<keyword evidence="6 8" id="KW-0539">Nucleus</keyword>
<evidence type="ECO:0000256" key="2">
    <source>
        <dbReference type="ARBA" id="ARBA00023015"/>
    </source>
</evidence>
<keyword evidence="3 8" id="KW-0238">DNA-binding</keyword>
<organism evidence="13">
    <name type="scientific">Anthurium amnicola</name>
    <dbReference type="NCBI Taxonomy" id="1678845"/>
    <lineage>
        <taxon>Eukaryota</taxon>
        <taxon>Viridiplantae</taxon>
        <taxon>Streptophyta</taxon>
        <taxon>Embryophyta</taxon>
        <taxon>Tracheophyta</taxon>
        <taxon>Spermatophyta</taxon>
        <taxon>Magnoliopsida</taxon>
        <taxon>Liliopsida</taxon>
        <taxon>Araceae</taxon>
        <taxon>Pothoideae</taxon>
        <taxon>Potheae</taxon>
        <taxon>Anthurium</taxon>
    </lineage>
</organism>
<keyword evidence="4 8" id="KW-0371">Homeobox</keyword>
<dbReference type="SUPFAM" id="SSF46689">
    <property type="entry name" value="Homeodomain-like"/>
    <property type="match status" value="1"/>
</dbReference>
<keyword evidence="2 10" id="KW-0805">Transcription regulation</keyword>
<dbReference type="GO" id="GO:0043565">
    <property type="term" value="F:sequence-specific DNA binding"/>
    <property type="evidence" value="ECO:0007669"/>
    <property type="project" value="InterPro"/>
</dbReference>
<evidence type="ECO:0000256" key="3">
    <source>
        <dbReference type="ARBA" id="ARBA00023125"/>
    </source>
</evidence>
<keyword evidence="5 10" id="KW-0804">Transcription</keyword>
<gene>
    <name evidence="13" type="primary">HAT5_4</name>
    <name evidence="13" type="ORF">g.63257</name>
</gene>
<evidence type="ECO:0000313" key="13">
    <source>
        <dbReference type="EMBL" id="JAT66699.1"/>
    </source>
</evidence>
<dbReference type="FunFam" id="1.10.10.60:FF:000159">
    <property type="entry name" value="Homeobox-leucine zipper protein HAT5"/>
    <property type="match status" value="1"/>
</dbReference>
<dbReference type="AlphaFoldDB" id="A0A1D1ZIR0"/>
<dbReference type="InterPro" id="IPR001356">
    <property type="entry name" value="HD"/>
</dbReference>
<evidence type="ECO:0000256" key="5">
    <source>
        <dbReference type="ARBA" id="ARBA00023163"/>
    </source>
</evidence>
<comment type="subcellular location">
    <subcellularLocation>
        <location evidence="1 8 9">Nucleus</location>
    </subcellularLocation>
</comment>
<evidence type="ECO:0000256" key="8">
    <source>
        <dbReference type="PROSITE-ProRule" id="PRU00108"/>
    </source>
</evidence>
<feature type="domain" description="Homeobox" evidence="12">
    <location>
        <begin position="85"/>
        <end position="145"/>
    </location>
</feature>
<feature type="compositionally biased region" description="Gly residues" evidence="11">
    <location>
        <begin position="270"/>
        <end position="284"/>
    </location>
</feature>
<dbReference type="CDD" id="cd00086">
    <property type="entry name" value="homeodomain"/>
    <property type="match status" value="1"/>
</dbReference>
<evidence type="ECO:0000259" key="12">
    <source>
        <dbReference type="PROSITE" id="PS50071"/>
    </source>
</evidence>
<dbReference type="PROSITE" id="PS00027">
    <property type="entry name" value="HOMEOBOX_1"/>
    <property type="match status" value="1"/>
</dbReference>
<dbReference type="InterPro" id="IPR009057">
    <property type="entry name" value="Homeodomain-like_sf"/>
</dbReference>
<dbReference type="GO" id="GO:0042802">
    <property type="term" value="F:identical protein binding"/>
    <property type="evidence" value="ECO:0007669"/>
    <property type="project" value="UniProtKB-ARBA"/>
</dbReference>
<reference evidence="13" key="1">
    <citation type="submission" date="2015-07" db="EMBL/GenBank/DDBJ databases">
        <title>Transcriptome Assembly of Anthurium amnicola.</title>
        <authorList>
            <person name="Suzuki J."/>
        </authorList>
    </citation>
    <scope>NUCLEOTIDE SEQUENCE</scope>
</reference>
<dbReference type="GO" id="GO:0000981">
    <property type="term" value="F:DNA-binding transcription factor activity, RNA polymerase II-specific"/>
    <property type="evidence" value="ECO:0007669"/>
    <property type="project" value="UniProtKB-UniRule"/>
</dbReference>
<feature type="region of interest" description="Disordered" evidence="11">
    <location>
        <begin position="239"/>
        <end position="298"/>
    </location>
</feature>
<dbReference type="GO" id="GO:0005634">
    <property type="term" value="C:nucleus"/>
    <property type="evidence" value="ECO:0007669"/>
    <property type="project" value="UniProtKB-SubCell"/>
</dbReference>
<dbReference type="PRINTS" id="PR00031">
    <property type="entry name" value="HTHREPRESSR"/>
</dbReference>
<evidence type="ECO:0000256" key="10">
    <source>
        <dbReference type="RuleBase" id="RU369038"/>
    </source>
</evidence>
<dbReference type="PANTHER" id="PTHR24326">
    <property type="entry name" value="HOMEOBOX-LEUCINE ZIPPER PROTEIN"/>
    <property type="match status" value="1"/>
</dbReference>
<proteinExistence type="inferred from homology"/>
<comment type="function">
    <text evidence="10">Transcription factor.</text>
</comment>
<comment type="similarity">
    <text evidence="7 10">Belongs to the HD-ZIP homeobox family. Class I subfamily.</text>
</comment>
<dbReference type="InterPro" id="IPR045224">
    <property type="entry name" value="HDZip_class_I_plant"/>
</dbReference>
<dbReference type="InterPro" id="IPR017970">
    <property type="entry name" value="Homeobox_CS"/>
</dbReference>
<dbReference type="Pfam" id="PF00046">
    <property type="entry name" value="Homeodomain"/>
    <property type="match status" value="1"/>
</dbReference>
<protein>
    <recommendedName>
        <fullName evidence="10">Homeobox-leucine zipper protein</fullName>
    </recommendedName>
    <alternativeName>
        <fullName evidence="10">HD-ZIP protein</fullName>
    </alternativeName>
    <alternativeName>
        <fullName evidence="10">Homeodomain transcription factor</fullName>
    </alternativeName>
</protein>
<name>A0A1D1ZIR0_9ARAE</name>
<dbReference type="PANTHER" id="PTHR24326:SF497">
    <property type="entry name" value="HOMEOBOX-LEUCINE ZIPPER PROTEIN HAT5"/>
    <property type="match status" value="1"/>
</dbReference>
<evidence type="ECO:0000256" key="7">
    <source>
        <dbReference type="ARBA" id="ARBA00025748"/>
    </source>
</evidence>
<feature type="DNA-binding region" description="Homeobox" evidence="8">
    <location>
        <begin position="87"/>
        <end position="146"/>
    </location>
</feature>